<dbReference type="Gene3D" id="3.80.10.10">
    <property type="entry name" value="Ribonuclease Inhibitor"/>
    <property type="match status" value="1"/>
</dbReference>
<dbReference type="PANTHER" id="PTHR23155:SF1185">
    <property type="entry name" value="DISEASE RESISTANCE RPP8-LIKE PROTEIN 3-RELATED"/>
    <property type="match status" value="1"/>
</dbReference>
<dbReference type="OrthoDB" id="954254at2759"/>
<keyword evidence="1" id="KW-0677">Repeat</keyword>
<dbReference type="InterPro" id="IPR042197">
    <property type="entry name" value="Apaf_helical"/>
</dbReference>
<gene>
    <name evidence="6" type="primary">LOC111310552</name>
</gene>
<keyword evidence="2" id="KW-0611">Plant defense</keyword>
<dbReference type="Gene3D" id="1.10.8.430">
    <property type="entry name" value="Helical domain of apoptotic protease-activating factors"/>
    <property type="match status" value="1"/>
</dbReference>
<feature type="domain" description="NB-ARC" evidence="3">
    <location>
        <begin position="57"/>
        <end position="98"/>
    </location>
</feature>
<dbReference type="Proteomes" id="UP000515121">
    <property type="component" value="Unplaced"/>
</dbReference>
<dbReference type="KEGG" id="dzi:111310552"/>
<dbReference type="GO" id="GO:0098542">
    <property type="term" value="P:defense response to other organism"/>
    <property type="evidence" value="ECO:0007669"/>
    <property type="project" value="TreeGrafter"/>
</dbReference>
<dbReference type="InterPro" id="IPR058922">
    <property type="entry name" value="WHD_DRP"/>
</dbReference>
<dbReference type="InterPro" id="IPR027417">
    <property type="entry name" value="P-loop_NTPase"/>
</dbReference>
<dbReference type="RefSeq" id="XP_022765774.1">
    <property type="nucleotide sequence ID" value="XM_022910039.1"/>
</dbReference>
<dbReference type="InterPro" id="IPR036388">
    <property type="entry name" value="WH-like_DNA-bd_sf"/>
</dbReference>
<dbReference type="PRINTS" id="PR00364">
    <property type="entry name" value="DISEASERSIST"/>
</dbReference>
<evidence type="ECO:0000259" key="3">
    <source>
        <dbReference type="Pfam" id="PF00931"/>
    </source>
</evidence>
<protein>
    <submittedName>
        <fullName evidence="6">Disease resistance protein At1g59780</fullName>
    </submittedName>
</protein>
<dbReference type="PANTHER" id="PTHR23155">
    <property type="entry name" value="DISEASE RESISTANCE PROTEIN RP"/>
    <property type="match status" value="1"/>
</dbReference>
<dbReference type="Gene3D" id="1.10.10.10">
    <property type="entry name" value="Winged helix-like DNA-binding domain superfamily/Winged helix DNA-binding domain"/>
    <property type="match status" value="1"/>
</dbReference>
<feature type="domain" description="Disease resistance protein winged helix" evidence="4">
    <location>
        <begin position="178"/>
        <end position="252"/>
    </location>
</feature>
<dbReference type="InterPro" id="IPR002182">
    <property type="entry name" value="NB-ARC"/>
</dbReference>
<reference evidence="6" key="1">
    <citation type="submission" date="2025-08" db="UniProtKB">
        <authorList>
            <consortium name="RefSeq"/>
        </authorList>
    </citation>
    <scope>IDENTIFICATION</scope>
    <source>
        <tissue evidence="6">Fruit stalk</tissue>
    </source>
</reference>
<dbReference type="GO" id="GO:0043531">
    <property type="term" value="F:ADP binding"/>
    <property type="evidence" value="ECO:0007669"/>
    <property type="project" value="InterPro"/>
</dbReference>
<keyword evidence="5" id="KW-1185">Reference proteome</keyword>
<dbReference type="InterPro" id="IPR044974">
    <property type="entry name" value="Disease_R_plants"/>
</dbReference>
<evidence type="ECO:0000259" key="4">
    <source>
        <dbReference type="Pfam" id="PF23559"/>
    </source>
</evidence>
<dbReference type="Pfam" id="PF23559">
    <property type="entry name" value="WHD_DRP"/>
    <property type="match status" value="1"/>
</dbReference>
<name>A0A6P6ALP2_DURZI</name>
<dbReference type="FunFam" id="1.10.10.10:FF:000322">
    <property type="entry name" value="Probable disease resistance protein At1g63360"/>
    <property type="match status" value="1"/>
</dbReference>
<evidence type="ECO:0000313" key="5">
    <source>
        <dbReference type="Proteomes" id="UP000515121"/>
    </source>
</evidence>
<evidence type="ECO:0000256" key="2">
    <source>
        <dbReference type="ARBA" id="ARBA00022821"/>
    </source>
</evidence>
<sequence>MAVADAVIYFAVDRIGDVIIQEIKERERPPSSSENRFLNRRTYSHKIEQNVVGLEEDTNLLLTQLVRTDCRVVAICGIGGLGKTTLAKKVYRQSYRVDASLEKLGREMVKHCRDLPLAIVVLGDLLSSKRTYDEWDTIHQCIKSYLKREDFEIFQLLALSYDDLPYKLKPYFLYLAMLPEDFNISRDWLINLWVAEGIILPPRIERESEESLEYVAYRCLTELTERYMVNVEKRDPSGRIKRCRMHDLMREFCLSKAEEEKLFQVLPFYGARERSLNISSSSAEVKGRVRRLSLHLNNFPGDIALECDEYPVFRLDRFDSASTIPDVLWKLKRLRHLYLPRWYGRGTKRLQFADLSDLRTLVNFPASDPDVEDLIRLTNLRKLKILLSSNEITLRRFKGIFESPTIILNYLRDLSILSSLSLDGQDVENIKSRCPRLQRLKLNGTVVYQTPDVFGIKEEEDATCLESGLIPQY</sequence>
<proteinExistence type="predicted"/>
<dbReference type="SUPFAM" id="SSF52540">
    <property type="entry name" value="P-loop containing nucleoside triphosphate hydrolases"/>
    <property type="match status" value="2"/>
</dbReference>
<dbReference type="Pfam" id="PF00931">
    <property type="entry name" value="NB-ARC"/>
    <property type="match status" value="1"/>
</dbReference>
<accession>A0A6P6ALP2</accession>
<dbReference type="SUPFAM" id="SSF52058">
    <property type="entry name" value="L domain-like"/>
    <property type="match status" value="1"/>
</dbReference>
<dbReference type="GeneID" id="111310552"/>
<organism evidence="5 6">
    <name type="scientific">Durio zibethinus</name>
    <name type="common">Durian</name>
    <dbReference type="NCBI Taxonomy" id="66656"/>
    <lineage>
        <taxon>Eukaryota</taxon>
        <taxon>Viridiplantae</taxon>
        <taxon>Streptophyta</taxon>
        <taxon>Embryophyta</taxon>
        <taxon>Tracheophyta</taxon>
        <taxon>Spermatophyta</taxon>
        <taxon>Magnoliopsida</taxon>
        <taxon>eudicotyledons</taxon>
        <taxon>Gunneridae</taxon>
        <taxon>Pentapetalae</taxon>
        <taxon>rosids</taxon>
        <taxon>malvids</taxon>
        <taxon>Malvales</taxon>
        <taxon>Malvaceae</taxon>
        <taxon>Helicteroideae</taxon>
        <taxon>Durio</taxon>
    </lineage>
</organism>
<evidence type="ECO:0000313" key="6">
    <source>
        <dbReference type="RefSeq" id="XP_022765774.1"/>
    </source>
</evidence>
<dbReference type="AlphaFoldDB" id="A0A6P6ALP2"/>
<dbReference type="InterPro" id="IPR032675">
    <property type="entry name" value="LRR_dom_sf"/>
</dbReference>
<evidence type="ECO:0000256" key="1">
    <source>
        <dbReference type="ARBA" id="ARBA00022737"/>
    </source>
</evidence>